<feature type="domain" description="MoaB/Mog" evidence="7">
    <location>
        <begin position="201"/>
        <end position="338"/>
    </location>
</feature>
<dbReference type="OrthoDB" id="9804758at2"/>
<keyword evidence="6" id="KW-0808">Transferase</keyword>
<evidence type="ECO:0000256" key="6">
    <source>
        <dbReference type="RuleBase" id="RU365090"/>
    </source>
</evidence>
<dbReference type="PANTHER" id="PTHR10192:SF19">
    <property type="entry name" value="MOLYBDOPTERIN BIOSYNTHESIS PROTEIN MJ0666-RELATED"/>
    <property type="match status" value="1"/>
</dbReference>
<dbReference type="EMBL" id="CP003364">
    <property type="protein sequence ID" value="AGA29530.1"/>
    <property type="molecule type" value="Genomic_DNA"/>
</dbReference>
<dbReference type="SUPFAM" id="SSF63882">
    <property type="entry name" value="MoeA N-terminal region -like"/>
    <property type="match status" value="1"/>
</dbReference>
<dbReference type="InterPro" id="IPR036425">
    <property type="entry name" value="MoaB/Mog-like_dom_sf"/>
</dbReference>
<dbReference type="SMART" id="SM00852">
    <property type="entry name" value="MoCF_biosynth"/>
    <property type="match status" value="1"/>
</dbReference>
<dbReference type="InterPro" id="IPR005111">
    <property type="entry name" value="MoeA_C_domain_IV"/>
</dbReference>
<dbReference type="InterPro" id="IPR038987">
    <property type="entry name" value="MoeA-like"/>
</dbReference>
<evidence type="ECO:0000313" key="9">
    <source>
        <dbReference type="Proteomes" id="UP000010798"/>
    </source>
</evidence>
<dbReference type="GO" id="GO:0006777">
    <property type="term" value="P:Mo-molybdopterin cofactor biosynthetic process"/>
    <property type="evidence" value="ECO:0007669"/>
    <property type="project" value="UniProtKB-UniRule"/>
</dbReference>
<dbReference type="Pfam" id="PF03453">
    <property type="entry name" value="MoeA_N"/>
    <property type="match status" value="1"/>
</dbReference>
<dbReference type="UniPathway" id="UPA00344"/>
<dbReference type="NCBIfam" id="NF045515">
    <property type="entry name" value="Glp_gephyrin"/>
    <property type="match status" value="1"/>
</dbReference>
<dbReference type="InterPro" id="IPR036688">
    <property type="entry name" value="MoeA_C_domain_IV_sf"/>
</dbReference>
<dbReference type="Gene3D" id="3.40.980.10">
    <property type="entry name" value="MoaB/Mog-like domain"/>
    <property type="match status" value="1"/>
</dbReference>
<evidence type="ECO:0000313" key="8">
    <source>
        <dbReference type="EMBL" id="AGA29530.1"/>
    </source>
</evidence>
<evidence type="ECO:0000256" key="5">
    <source>
        <dbReference type="ARBA" id="ARBA00047317"/>
    </source>
</evidence>
<dbReference type="PANTHER" id="PTHR10192">
    <property type="entry name" value="MOLYBDOPTERIN BIOSYNTHESIS PROTEIN"/>
    <property type="match status" value="1"/>
</dbReference>
<organism evidence="8 9">
    <name type="scientific">Singulisphaera acidiphila (strain ATCC BAA-1392 / DSM 18658 / VKM B-2454 / MOB10)</name>
    <dbReference type="NCBI Taxonomy" id="886293"/>
    <lineage>
        <taxon>Bacteria</taxon>
        <taxon>Pseudomonadati</taxon>
        <taxon>Planctomycetota</taxon>
        <taxon>Planctomycetia</taxon>
        <taxon>Isosphaerales</taxon>
        <taxon>Isosphaeraceae</taxon>
        <taxon>Singulisphaera</taxon>
    </lineage>
</organism>
<keyword evidence="4 6" id="KW-0501">Molybdenum cofactor biosynthesis</keyword>
<comment type="similarity">
    <text evidence="3 6">Belongs to the MoeA family.</text>
</comment>
<dbReference type="Gene3D" id="3.90.105.10">
    <property type="entry name" value="Molybdopterin biosynthesis moea protein, domain 2"/>
    <property type="match status" value="1"/>
</dbReference>
<dbReference type="InterPro" id="IPR036135">
    <property type="entry name" value="MoeA_linker/N_sf"/>
</dbReference>
<dbReference type="KEGG" id="saci:Sinac_5382"/>
<dbReference type="AlphaFoldDB" id="L0DL23"/>
<accession>L0DL23</accession>
<dbReference type="Gene3D" id="2.40.340.10">
    <property type="entry name" value="MoeA, C-terminal, domain IV"/>
    <property type="match status" value="1"/>
</dbReference>
<dbReference type="GO" id="GO:0005737">
    <property type="term" value="C:cytoplasm"/>
    <property type="evidence" value="ECO:0007669"/>
    <property type="project" value="TreeGrafter"/>
</dbReference>
<keyword evidence="6" id="KW-0500">Molybdenum</keyword>
<comment type="function">
    <text evidence="1 6">Catalyzes the insertion of molybdate into adenylated molybdopterin with the concomitant release of AMP.</text>
</comment>
<dbReference type="HOGENOM" id="CLU_010186_7_2_0"/>
<proteinExistence type="inferred from homology"/>
<dbReference type="Gene3D" id="2.170.190.11">
    <property type="entry name" value="Molybdopterin biosynthesis moea protein, domain 3"/>
    <property type="match status" value="1"/>
</dbReference>
<reference evidence="8 9" key="1">
    <citation type="submission" date="2012-02" db="EMBL/GenBank/DDBJ databases">
        <title>Complete sequence of chromosome of Singulisphaera acidiphila DSM 18658.</title>
        <authorList>
            <consortium name="US DOE Joint Genome Institute (JGI-PGF)"/>
            <person name="Lucas S."/>
            <person name="Copeland A."/>
            <person name="Lapidus A."/>
            <person name="Glavina del Rio T."/>
            <person name="Dalin E."/>
            <person name="Tice H."/>
            <person name="Bruce D."/>
            <person name="Goodwin L."/>
            <person name="Pitluck S."/>
            <person name="Peters L."/>
            <person name="Ovchinnikova G."/>
            <person name="Chertkov O."/>
            <person name="Kyrpides N."/>
            <person name="Mavromatis K."/>
            <person name="Ivanova N."/>
            <person name="Brettin T."/>
            <person name="Detter J.C."/>
            <person name="Han C."/>
            <person name="Larimer F."/>
            <person name="Land M."/>
            <person name="Hauser L."/>
            <person name="Markowitz V."/>
            <person name="Cheng J.-F."/>
            <person name="Hugenholtz P."/>
            <person name="Woyke T."/>
            <person name="Wu D."/>
            <person name="Tindall B."/>
            <person name="Pomrenke H."/>
            <person name="Brambilla E."/>
            <person name="Klenk H.-P."/>
            <person name="Eisen J.A."/>
        </authorList>
    </citation>
    <scope>NUCLEOTIDE SEQUENCE [LARGE SCALE GENOMIC DNA]</scope>
    <source>
        <strain evidence="9">ATCC BAA-1392 / DSM 18658 / VKM B-2454 / MOB10</strain>
    </source>
</reference>
<dbReference type="Proteomes" id="UP000010798">
    <property type="component" value="Chromosome"/>
</dbReference>
<name>L0DL23_SINAD</name>
<evidence type="ECO:0000259" key="7">
    <source>
        <dbReference type="SMART" id="SM00852"/>
    </source>
</evidence>
<dbReference type="GO" id="GO:0046872">
    <property type="term" value="F:metal ion binding"/>
    <property type="evidence" value="ECO:0007669"/>
    <property type="project" value="UniProtKB-UniRule"/>
</dbReference>
<evidence type="ECO:0000256" key="4">
    <source>
        <dbReference type="ARBA" id="ARBA00023150"/>
    </source>
</evidence>
<dbReference type="Pfam" id="PF03454">
    <property type="entry name" value="MoeA_C"/>
    <property type="match status" value="1"/>
</dbReference>
<dbReference type="eggNOG" id="COG0303">
    <property type="taxonomic scope" value="Bacteria"/>
</dbReference>
<keyword evidence="6" id="KW-0460">Magnesium</keyword>
<gene>
    <name evidence="8" type="ordered locus">Sinac_5382</name>
</gene>
<dbReference type="InterPro" id="IPR005110">
    <property type="entry name" value="MoeA_linker/N"/>
</dbReference>
<evidence type="ECO:0000256" key="1">
    <source>
        <dbReference type="ARBA" id="ARBA00002901"/>
    </source>
</evidence>
<comment type="pathway">
    <text evidence="2 6">Cofactor biosynthesis; molybdopterin biosynthesis.</text>
</comment>
<keyword evidence="6" id="KW-0479">Metal-binding</keyword>
<sequence>MGVPETFTRETRHDPRMQGFRDRTQVEDVLALISRRIERLDVEPVALRNTAGRVLGEEIRAGAPVPAFDRAAMDGYALQGHETKDATVRTPALFHCIGEARPGHLCNLTVGPGETIQITTGSALPRGADTVVRVESTQREGPMVRVLEATAVGRHVGRIGEDIEAETVVLSAGRVLRPQDLGVLSAVGAGTVAVVRQSRVAVISTGDELITAGHLPSAYQIADMNSGMLEALIVRDGGVPRIVGPLPDDRDRIRAEIAEAARWADVVLISGGTSTGPEDHIPGIVAELGELVIHGVALRPAGPAGLGFIGRTAVVLLPGNPVSCLCAYDFFAGPIVRLQGGRPRNWPYRPMSLPLSRPLVSIAGRVDYARVKVEQGQVEPLATSGASILSSTTRADGFVVVPSELDGYPANALVTVWLYDLFPPSG</sequence>
<dbReference type="InterPro" id="IPR001453">
    <property type="entry name" value="MoaB/Mog_dom"/>
</dbReference>
<keyword evidence="9" id="KW-1185">Reference proteome</keyword>
<dbReference type="CDD" id="cd00887">
    <property type="entry name" value="MoeA"/>
    <property type="match status" value="1"/>
</dbReference>
<evidence type="ECO:0000256" key="3">
    <source>
        <dbReference type="ARBA" id="ARBA00010763"/>
    </source>
</evidence>
<dbReference type="GO" id="GO:0061599">
    <property type="term" value="F:molybdopterin molybdotransferase activity"/>
    <property type="evidence" value="ECO:0007669"/>
    <property type="project" value="UniProtKB-UniRule"/>
</dbReference>
<dbReference type="SUPFAM" id="SSF63867">
    <property type="entry name" value="MoeA C-terminal domain-like"/>
    <property type="match status" value="1"/>
</dbReference>
<comment type="cofactor">
    <cofactor evidence="6">
        <name>Mg(2+)</name>
        <dbReference type="ChEBI" id="CHEBI:18420"/>
    </cofactor>
</comment>
<dbReference type="STRING" id="886293.Sinac_5382"/>
<dbReference type="Pfam" id="PF00994">
    <property type="entry name" value="MoCF_biosynth"/>
    <property type="match status" value="1"/>
</dbReference>
<comment type="catalytic activity">
    <reaction evidence="5">
        <text>adenylyl-molybdopterin + molybdate = Mo-molybdopterin + AMP + H(+)</text>
        <dbReference type="Rhea" id="RHEA:35047"/>
        <dbReference type="ChEBI" id="CHEBI:15378"/>
        <dbReference type="ChEBI" id="CHEBI:36264"/>
        <dbReference type="ChEBI" id="CHEBI:62727"/>
        <dbReference type="ChEBI" id="CHEBI:71302"/>
        <dbReference type="ChEBI" id="CHEBI:456215"/>
        <dbReference type="EC" id="2.10.1.1"/>
    </reaction>
</comment>
<dbReference type="EC" id="2.10.1.1" evidence="6"/>
<dbReference type="NCBIfam" id="TIGR00177">
    <property type="entry name" value="molyb_syn"/>
    <property type="match status" value="1"/>
</dbReference>
<dbReference type="SUPFAM" id="SSF53218">
    <property type="entry name" value="Molybdenum cofactor biosynthesis proteins"/>
    <property type="match status" value="1"/>
</dbReference>
<evidence type="ECO:0000256" key="2">
    <source>
        <dbReference type="ARBA" id="ARBA00005046"/>
    </source>
</evidence>
<protein>
    <recommendedName>
        <fullName evidence="6">Molybdopterin molybdenumtransferase</fullName>
        <ecNumber evidence="6">2.10.1.1</ecNumber>
    </recommendedName>
</protein>